<gene>
    <name evidence="2" type="ORF">EGS84_13865</name>
    <name evidence="1" type="ORF">I5687_02475</name>
</gene>
<proteinExistence type="predicted"/>
<reference evidence="3" key="2">
    <citation type="submission" date="2018-10" db="EMBL/GenBank/DDBJ databases">
        <title>FDA dAtabase for Regulatory Grade micrObial Sequences (FDA-ARGOS): Supporting development and validation of Infectious Disease Dx tests.</title>
        <authorList>
            <person name="Goldberg B."/>
            <person name="Campos J."/>
            <person name="Tallon L."/>
            <person name="Sadzewicz L."/>
            <person name="Zhao X."/>
            <person name="Vavikolanu K."/>
            <person name="Mehta A."/>
            <person name="Aluvathingal J."/>
            <person name="Nadendla S."/>
            <person name="Geyer C."/>
            <person name="Nandy P."/>
            <person name="Yan Y."/>
            <person name="Sichtig H."/>
        </authorList>
    </citation>
    <scope>NUCLEOTIDE SEQUENCE [LARGE SCALE GENOMIC DNA]</scope>
    <source>
        <strain evidence="3">FDAARGOS_526</strain>
    </source>
</reference>
<dbReference type="AlphaFoldDB" id="A0AAQ0V8I3"/>
<evidence type="ECO:0000313" key="1">
    <source>
        <dbReference type="EMBL" id="MBJ9866814.1"/>
    </source>
</evidence>
<sequence>MTIYAVTRQKNAEMTMFNMGDRVVDLNGFVELAGLGESAEAAKISAVQFYEDQSWNGEDYVDVSVHSPLVNNVRKLSDSLESHYRNGEEARAIVNAYITETEHEWRPATESEIQADMKISLFQYLIPFFFINGDGDVDYLPIVGDNFPYGARVGTDEDVMAFIRENHRSNRAFMYDEVNDLD</sequence>
<dbReference type="Proteomes" id="UP000807555">
    <property type="component" value="Unassembled WGS sequence"/>
</dbReference>
<name>A0AAQ0V8I3_CITKO</name>
<evidence type="ECO:0000313" key="2">
    <source>
        <dbReference type="EMBL" id="RSC17944.1"/>
    </source>
</evidence>
<evidence type="ECO:0000313" key="3">
    <source>
        <dbReference type="Proteomes" id="UP000282299"/>
    </source>
</evidence>
<dbReference type="Proteomes" id="UP000282299">
    <property type="component" value="Unassembled WGS sequence"/>
</dbReference>
<dbReference type="EMBL" id="JADVNV010000001">
    <property type="protein sequence ID" value="MBJ9866814.1"/>
    <property type="molecule type" value="Genomic_DNA"/>
</dbReference>
<dbReference type="RefSeq" id="WP_060816022.1">
    <property type="nucleotide sequence ID" value="NZ_ABTEQQ020000001.1"/>
</dbReference>
<protein>
    <submittedName>
        <fullName evidence="2">Uncharacterized protein</fullName>
    </submittedName>
</protein>
<reference evidence="1" key="3">
    <citation type="submission" date="2020-11" db="EMBL/GenBank/DDBJ databases">
        <title>Enhanced detection system for hospital associated transmission using whole genome sequencing surveillance.</title>
        <authorList>
            <person name="Harrison L.H."/>
            <person name="Van Tyne D."/>
            <person name="Marsh J.W."/>
            <person name="Griffith M.P."/>
            <person name="Snyder D.J."/>
            <person name="Cooper V.S."/>
            <person name="Mustapha M."/>
        </authorList>
    </citation>
    <scope>NUCLEOTIDE SEQUENCE</scope>
    <source>
        <strain evidence="1">CB00014</strain>
    </source>
</reference>
<accession>A0AAQ0V8I3</accession>
<reference evidence="2" key="1">
    <citation type="submission" date="2018-10" db="EMBL/GenBank/DDBJ databases">
        <title>FDA dAtabase for Regulatory Grade micrObial Sequences (FDA-ARGOS): Supporting development and validation of Infectious Disease Dx tests.</title>
        <authorList>
            <person name="Campos J."/>
            <person name="Goldberg B."/>
            <person name="Tallon L.J."/>
            <person name="Sadzewicz L."/>
            <person name="Zhao X."/>
            <person name="Vavikolanu K."/>
            <person name="Mehta A."/>
            <person name="Aluvathingal J."/>
            <person name="Nadendla S."/>
            <person name="Geyer C."/>
            <person name="Nandy P."/>
            <person name="Yan Y."/>
            <person name="Sichtig H."/>
        </authorList>
    </citation>
    <scope>NUCLEOTIDE SEQUENCE</scope>
    <source>
        <strain evidence="2">FDAARGOS_526</strain>
    </source>
</reference>
<comment type="caution">
    <text evidence="2">The sequence shown here is derived from an EMBL/GenBank/DDBJ whole genome shotgun (WGS) entry which is preliminary data.</text>
</comment>
<organism evidence="2 3">
    <name type="scientific">Citrobacter koseri</name>
    <name type="common">Citrobacter diversus</name>
    <dbReference type="NCBI Taxonomy" id="545"/>
    <lineage>
        <taxon>Bacteria</taxon>
        <taxon>Pseudomonadati</taxon>
        <taxon>Pseudomonadota</taxon>
        <taxon>Gammaproteobacteria</taxon>
        <taxon>Enterobacterales</taxon>
        <taxon>Enterobacteriaceae</taxon>
        <taxon>Citrobacter</taxon>
    </lineage>
</organism>
<dbReference type="EMBL" id="RKIT01000002">
    <property type="protein sequence ID" value="RSC17944.1"/>
    <property type="molecule type" value="Genomic_DNA"/>
</dbReference>